<accession>A0A1H9MUB6</accession>
<dbReference type="Proteomes" id="UP000199572">
    <property type="component" value="Unassembled WGS sequence"/>
</dbReference>
<dbReference type="SUPFAM" id="SSF54427">
    <property type="entry name" value="NTF2-like"/>
    <property type="match status" value="1"/>
</dbReference>
<protein>
    <recommendedName>
        <fullName evidence="3">DUF4440 domain-containing protein</fullName>
    </recommendedName>
</protein>
<dbReference type="InterPro" id="IPR032710">
    <property type="entry name" value="NTF2-like_dom_sf"/>
</dbReference>
<dbReference type="AlphaFoldDB" id="A0A1H9MUB6"/>
<proteinExistence type="predicted"/>
<dbReference type="RefSeq" id="WP_090882851.1">
    <property type="nucleotide sequence ID" value="NZ_FOGG01000006.1"/>
</dbReference>
<reference evidence="1 2" key="1">
    <citation type="submission" date="2016-10" db="EMBL/GenBank/DDBJ databases">
        <authorList>
            <person name="de Groot N.N."/>
        </authorList>
    </citation>
    <scope>NUCLEOTIDE SEQUENCE [LARGE SCALE GENOMIC DNA]</scope>
    <source>
        <strain evidence="1 2">DSM 18610</strain>
    </source>
</reference>
<evidence type="ECO:0008006" key="3">
    <source>
        <dbReference type="Google" id="ProtNLM"/>
    </source>
</evidence>
<sequence length="137" mass="15358">MAKDTSTFNHEKQITGQAQKFINAWFNKAIDEQSPELGDHFFLPGGKTLDKKAVVERIKRIYNSAEKFIGGRFDVVDASFEILKDGKGIGSAEGAVGYRATYKNNSNEIVSGPFKLYFALEKGSWKIVHIVFPSFVY</sequence>
<dbReference type="STRING" id="390241.SAMN04488023_106155"/>
<organism evidence="1 2">
    <name type="scientific">Pedobacter rhizosphaerae</name>
    <dbReference type="NCBI Taxonomy" id="390241"/>
    <lineage>
        <taxon>Bacteria</taxon>
        <taxon>Pseudomonadati</taxon>
        <taxon>Bacteroidota</taxon>
        <taxon>Sphingobacteriia</taxon>
        <taxon>Sphingobacteriales</taxon>
        <taxon>Sphingobacteriaceae</taxon>
        <taxon>Pedobacter</taxon>
    </lineage>
</organism>
<keyword evidence="2" id="KW-1185">Reference proteome</keyword>
<dbReference type="EMBL" id="FOGG01000006">
    <property type="protein sequence ID" value="SER27296.1"/>
    <property type="molecule type" value="Genomic_DNA"/>
</dbReference>
<gene>
    <name evidence="1" type="ORF">SAMN04488023_106155</name>
</gene>
<evidence type="ECO:0000313" key="2">
    <source>
        <dbReference type="Proteomes" id="UP000199572"/>
    </source>
</evidence>
<dbReference type="OrthoDB" id="928829at2"/>
<evidence type="ECO:0000313" key="1">
    <source>
        <dbReference type="EMBL" id="SER27296.1"/>
    </source>
</evidence>
<name>A0A1H9MUB6_9SPHI</name>